<reference evidence="1" key="1">
    <citation type="submission" date="2018-05" db="EMBL/GenBank/DDBJ databases">
        <title>Draft genome of Mucuna pruriens seed.</title>
        <authorList>
            <person name="Nnadi N.E."/>
            <person name="Vos R."/>
            <person name="Hasami M.H."/>
            <person name="Devisetty U.K."/>
            <person name="Aguiy J.C."/>
        </authorList>
    </citation>
    <scope>NUCLEOTIDE SEQUENCE [LARGE SCALE GENOMIC DNA]</scope>
    <source>
        <strain evidence="1">JCA_2017</strain>
    </source>
</reference>
<name>A0A371GZR5_MUCPR</name>
<feature type="non-terminal residue" evidence="1">
    <location>
        <position position="1"/>
    </location>
</feature>
<keyword evidence="2" id="KW-1185">Reference proteome</keyword>
<dbReference type="EMBL" id="QJKJ01003993">
    <property type="protein sequence ID" value="RDX96001.1"/>
    <property type="molecule type" value="Genomic_DNA"/>
</dbReference>
<dbReference type="AlphaFoldDB" id="A0A371GZR5"/>
<dbReference type="Proteomes" id="UP000257109">
    <property type="component" value="Unassembled WGS sequence"/>
</dbReference>
<sequence>MGRSSFSLHKATPTSVIVITIEETTQPTTLISANRTTDFSTLSSNAEIDYGRTLTKKVYAIGLCLQHCSADVLEVCPKRKEAIGWYEDAKCILRYSDRSILGLRILCQIHSMQRKWSSSIA</sequence>
<gene>
    <name evidence="1" type="ORF">CR513_21396</name>
</gene>
<proteinExistence type="predicted"/>
<comment type="caution">
    <text evidence="1">The sequence shown here is derived from an EMBL/GenBank/DDBJ whole genome shotgun (WGS) entry which is preliminary data.</text>
</comment>
<evidence type="ECO:0000313" key="2">
    <source>
        <dbReference type="Proteomes" id="UP000257109"/>
    </source>
</evidence>
<dbReference type="PANTHER" id="PTHR32099:SF51">
    <property type="entry name" value="CYSTEINE-RICH RECEPTOR-LIKE PROTEIN KINASE 25 ISOFORM X1"/>
    <property type="match status" value="1"/>
</dbReference>
<protein>
    <submittedName>
        <fullName evidence="1">Uncharacterized protein</fullName>
    </submittedName>
</protein>
<dbReference type="PANTHER" id="PTHR32099">
    <property type="entry name" value="CYSTEINE-RICH REPEAT SECRETORY PROTEIN"/>
    <property type="match status" value="1"/>
</dbReference>
<evidence type="ECO:0000313" key="1">
    <source>
        <dbReference type="EMBL" id="RDX96001.1"/>
    </source>
</evidence>
<organism evidence="1 2">
    <name type="scientific">Mucuna pruriens</name>
    <name type="common">Velvet bean</name>
    <name type="synonym">Dolichos pruriens</name>
    <dbReference type="NCBI Taxonomy" id="157652"/>
    <lineage>
        <taxon>Eukaryota</taxon>
        <taxon>Viridiplantae</taxon>
        <taxon>Streptophyta</taxon>
        <taxon>Embryophyta</taxon>
        <taxon>Tracheophyta</taxon>
        <taxon>Spermatophyta</taxon>
        <taxon>Magnoliopsida</taxon>
        <taxon>eudicotyledons</taxon>
        <taxon>Gunneridae</taxon>
        <taxon>Pentapetalae</taxon>
        <taxon>rosids</taxon>
        <taxon>fabids</taxon>
        <taxon>Fabales</taxon>
        <taxon>Fabaceae</taxon>
        <taxon>Papilionoideae</taxon>
        <taxon>50 kb inversion clade</taxon>
        <taxon>NPAAA clade</taxon>
        <taxon>indigoferoid/millettioid clade</taxon>
        <taxon>Phaseoleae</taxon>
        <taxon>Mucuna</taxon>
    </lineage>
</organism>
<accession>A0A371GZR5</accession>